<evidence type="ECO:0000313" key="13">
    <source>
        <dbReference type="Proteomes" id="UP000239867"/>
    </source>
</evidence>
<protein>
    <recommendedName>
        <fullName evidence="3 9">DNA repair protein RecN</fullName>
    </recommendedName>
    <alternativeName>
        <fullName evidence="8 9">Recombination protein N</fullName>
    </alternativeName>
</protein>
<feature type="domain" description="RecF/RecN/SMC N-terminal" evidence="11">
    <location>
        <begin position="25"/>
        <end position="507"/>
    </location>
</feature>
<evidence type="ECO:0000256" key="10">
    <source>
        <dbReference type="SAM" id="Coils"/>
    </source>
</evidence>
<evidence type="ECO:0000256" key="1">
    <source>
        <dbReference type="ARBA" id="ARBA00003618"/>
    </source>
</evidence>
<dbReference type="GO" id="GO:0006310">
    <property type="term" value="P:DNA recombination"/>
    <property type="evidence" value="ECO:0007669"/>
    <property type="project" value="InterPro"/>
</dbReference>
<evidence type="ECO:0000256" key="8">
    <source>
        <dbReference type="ARBA" id="ARBA00033408"/>
    </source>
</evidence>
<dbReference type="EMBL" id="CP021255">
    <property type="protein sequence ID" value="AVD70325.1"/>
    <property type="molecule type" value="Genomic_DNA"/>
</dbReference>
<evidence type="ECO:0000256" key="4">
    <source>
        <dbReference type="ARBA" id="ARBA00022741"/>
    </source>
</evidence>
<keyword evidence="6" id="KW-0067">ATP-binding</keyword>
<dbReference type="GO" id="GO:0009432">
    <property type="term" value="P:SOS response"/>
    <property type="evidence" value="ECO:0007669"/>
    <property type="project" value="TreeGrafter"/>
</dbReference>
<keyword evidence="4" id="KW-0547">Nucleotide-binding</keyword>
<evidence type="ECO:0000256" key="6">
    <source>
        <dbReference type="ARBA" id="ARBA00022840"/>
    </source>
</evidence>
<keyword evidence="13" id="KW-1185">Reference proteome</keyword>
<feature type="coiled-coil region" evidence="10">
    <location>
        <begin position="336"/>
        <end position="389"/>
    </location>
</feature>
<dbReference type="GO" id="GO:0006281">
    <property type="term" value="P:DNA repair"/>
    <property type="evidence" value="ECO:0007669"/>
    <property type="project" value="UniProtKB-KW"/>
</dbReference>
<gene>
    <name evidence="12" type="ORF">CAY53_01495</name>
</gene>
<dbReference type="Gene3D" id="3.40.50.300">
    <property type="entry name" value="P-loop containing nucleotide triphosphate hydrolases"/>
    <property type="match status" value="2"/>
</dbReference>
<dbReference type="GO" id="GO:0005524">
    <property type="term" value="F:ATP binding"/>
    <property type="evidence" value="ECO:0007669"/>
    <property type="project" value="UniProtKB-KW"/>
</dbReference>
<dbReference type="PANTHER" id="PTHR11059">
    <property type="entry name" value="DNA REPAIR PROTEIN RECN"/>
    <property type="match status" value="1"/>
</dbReference>
<accession>A0A2L1GKX4</accession>
<dbReference type="FunFam" id="3.40.50.300:FF:000319">
    <property type="entry name" value="DNA repair protein RecN"/>
    <property type="match status" value="1"/>
</dbReference>
<keyword evidence="5 9" id="KW-0227">DNA damage</keyword>
<dbReference type="InterPro" id="IPR004604">
    <property type="entry name" value="DNA_recomb/repair_RecN"/>
</dbReference>
<evidence type="ECO:0000256" key="3">
    <source>
        <dbReference type="ARBA" id="ARBA00021315"/>
    </source>
</evidence>
<dbReference type="SUPFAM" id="SSF52540">
    <property type="entry name" value="P-loop containing nucleoside triphosphate hydrolases"/>
    <property type="match status" value="1"/>
</dbReference>
<name>A0A2L1GKX4_9BACT</name>
<evidence type="ECO:0000256" key="2">
    <source>
        <dbReference type="ARBA" id="ARBA00009441"/>
    </source>
</evidence>
<dbReference type="InterPro" id="IPR003395">
    <property type="entry name" value="RecF/RecN/SMC_N"/>
</dbReference>
<evidence type="ECO:0000259" key="11">
    <source>
        <dbReference type="Pfam" id="PF02463"/>
    </source>
</evidence>
<comment type="similarity">
    <text evidence="2 9">Belongs to the RecN family.</text>
</comment>
<dbReference type="NCBIfam" id="TIGR00634">
    <property type="entry name" value="recN"/>
    <property type="match status" value="1"/>
</dbReference>
<dbReference type="Pfam" id="PF02463">
    <property type="entry name" value="SMC_N"/>
    <property type="match status" value="1"/>
</dbReference>
<evidence type="ECO:0000256" key="5">
    <source>
        <dbReference type="ARBA" id="ARBA00022763"/>
    </source>
</evidence>
<dbReference type="InterPro" id="IPR027417">
    <property type="entry name" value="P-loop_NTPase"/>
</dbReference>
<dbReference type="PIRSF" id="PIRSF003128">
    <property type="entry name" value="RecN"/>
    <property type="match status" value="1"/>
</dbReference>
<evidence type="ECO:0000256" key="9">
    <source>
        <dbReference type="PIRNR" id="PIRNR003128"/>
    </source>
</evidence>
<evidence type="ECO:0000313" key="12">
    <source>
        <dbReference type="EMBL" id="AVD70325.1"/>
    </source>
</evidence>
<keyword evidence="7 9" id="KW-0234">DNA repair</keyword>
<proteinExistence type="inferred from homology"/>
<dbReference type="RefSeq" id="WP_104935644.1">
    <property type="nucleotide sequence ID" value="NZ_CP021255.1"/>
</dbReference>
<dbReference type="PANTHER" id="PTHR11059:SF0">
    <property type="entry name" value="DNA REPAIR PROTEIN RECN"/>
    <property type="match status" value="1"/>
</dbReference>
<dbReference type="Proteomes" id="UP000239867">
    <property type="component" value="Chromosome"/>
</dbReference>
<reference evidence="12 13" key="1">
    <citation type="journal article" date="2018" name="MBio">
        <title>Insights into the evolution of host association through the isolation and characterization of a novel human periodontal pathobiont, Desulfobulbus oralis.</title>
        <authorList>
            <person name="Cross K.L."/>
            <person name="Chirania P."/>
            <person name="Xiong W."/>
            <person name="Beall C.J."/>
            <person name="Elkins J.G."/>
            <person name="Giannone R.J."/>
            <person name="Griffen A.L."/>
            <person name="Guss A.M."/>
            <person name="Hettich R.L."/>
            <person name="Joshi S.S."/>
            <person name="Mokrzan E.M."/>
            <person name="Martin R.K."/>
            <person name="Zhulin I.B."/>
            <person name="Leys E.J."/>
            <person name="Podar M."/>
        </authorList>
    </citation>
    <scope>NUCLEOTIDE SEQUENCE [LARGE SCALE GENOMIC DNA]</scope>
    <source>
        <strain evidence="12 13">ORNL</strain>
    </source>
</reference>
<dbReference type="CDD" id="cd03241">
    <property type="entry name" value="ABC_RecN"/>
    <property type="match status" value="2"/>
</dbReference>
<organism evidence="12 13">
    <name type="scientific">Desulfobulbus oralis</name>
    <dbReference type="NCBI Taxonomy" id="1986146"/>
    <lineage>
        <taxon>Bacteria</taxon>
        <taxon>Pseudomonadati</taxon>
        <taxon>Thermodesulfobacteriota</taxon>
        <taxon>Desulfobulbia</taxon>
        <taxon>Desulfobulbales</taxon>
        <taxon>Desulfobulbaceae</taxon>
        <taxon>Desulfobulbus</taxon>
    </lineage>
</organism>
<evidence type="ECO:0000256" key="7">
    <source>
        <dbReference type="ARBA" id="ARBA00023204"/>
    </source>
</evidence>
<dbReference type="AlphaFoldDB" id="A0A2L1GKX4"/>
<keyword evidence="10" id="KW-0175">Coiled coil</keyword>
<dbReference type="GO" id="GO:0043590">
    <property type="term" value="C:bacterial nucleoid"/>
    <property type="evidence" value="ECO:0007669"/>
    <property type="project" value="TreeGrafter"/>
</dbReference>
<dbReference type="KEGG" id="deo:CAY53_01495"/>
<dbReference type="OrthoDB" id="9806954at2"/>
<sequence length="559" mass="60731">MLQELRIHNLALIGALSLSWPDGASGLSVLTGETGAGKSIILQALGLLTGGRGAGTWVREGCEQAGIEAVFSAGAASGAVAGLLEEHGLEPEGDVILVRRLLSRDGRSRLFVNDRSVTAKVTAELGSLLVNIAGQHDQQQLLQARSHLDFLDSYGELFELRQRYAADYAACRQAEAALQALREREAGRERERDFLRLQLEEIRKIQPAAGEDEALIRERERLKSSEALLAHMNAALRHLGEAEDLLVAVKRQVEQAVALDAGLMPLAERAASAGFELEDLRSTVDRYLGQLPTDTSRLELIAARLADLKQLERKFGPTLADVLAFAGRAARELEILDNMDEEIRRAGQAADKACRQAERSAETLSQARARAAERMAARMERELASLDFARPLFQVAQHRAARLGPTGRDEVEFLFSANPGESPRPLAKIVSGGELSRMLLAMKCLLARRDAVETVIFDEVDSGIGGQAAEAVAEKIAELSSHHQVLCITHLPQIAARADWHFLVTKQVADGRTSTGITLLDEAARRAELARMLDGERAGAETHAYVRELLARKGRGSGA</sequence>
<comment type="function">
    <text evidence="1 9">May be involved in recombinational repair of damaged DNA.</text>
</comment>